<keyword evidence="3" id="KW-1185">Reference proteome</keyword>
<comment type="caution">
    <text evidence="2">The sequence shown here is derived from an EMBL/GenBank/DDBJ whole genome shotgun (WGS) entry which is preliminary data.</text>
</comment>
<dbReference type="OrthoDB" id="417756at2759"/>
<sequence>MLRVAPDLTDTPAALGAAVPQGVHRHTTPPQWVAAWWMRTVPLAARRILRSFPTLCIDGFPLGAACEVDGHSSVNWVSTEGVASAHHTPAAMMGTRLVLLLLWLSTRQSDATPSVGYWAAPANDPHIRRLQSTGTQTQYTVEVHVVKKDAFGPEPARVDVSFVPPGQSEAQRVTVAFPDTDGNAGTKIPMGLQDGASVNISGYEETDAAQATQLKAGMMDQALALGQNPEQSDKRGVFVASTMEYQRDAGTLAGRRLNGRRLGNAAAQNTAVIVLYEPCGNSLKADTTKDRLQSAFFDTTAGSFNQVLDVCSRSTVSFTGDIVGPVQGCPDSSDVWATYTAVRDQMQGTPEWDNNEFKLMVLPKAWLSAIGVGTVGGSISWYREEYIADPVMFLHEIGHNWKLHHAGGAYSSAEYADTSSAMGYCCSTRCYNFLHSWQLGFADYTQETLSLDTLTASGAATEVTLKAIGTEFTSGVKILTHSADDTQLR</sequence>
<protein>
    <recommendedName>
        <fullName evidence="1">Peptidase M11 gametolysin domain-containing protein</fullName>
    </recommendedName>
</protein>
<evidence type="ECO:0000313" key="2">
    <source>
        <dbReference type="EMBL" id="OLQ08911.1"/>
    </source>
</evidence>
<dbReference type="Proteomes" id="UP000186817">
    <property type="component" value="Unassembled WGS sequence"/>
</dbReference>
<reference evidence="2 3" key="1">
    <citation type="submission" date="2016-02" db="EMBL/GenBank/DDBJ databases">
        <title>Genome analysis of coral dinoflagellate symbionts highlights evolutionary adaptations to a symbiotic lifestyle.</title>
        <authorList>
            <person name="Aranda M."/>
            <person name="Li Y."/>
            <person name="Liew Y.J."/>
            <person name="Baumgarten S."/>
            <person name="Simakov O."/>
            <person name="Wilson M."/>
            <person name="Piel J."/>
            <person name="Ashoor H."/>
            <person name="Bougouffa S."/>
            <person name="Bajic V.B."/>
            <person name="Ryu T."/>
            <person name="Ravasi T."/>
            <person name="Bayer T."/>
            <person name="Micklem G."/>
            <person name="Kim H."/>
            <person name="Bhak J."/>
            <person name="Lajeunesse T.C."/>
            <person name="Voolstra C.R."/>
        </authorList>
    </citation>
    <scope>NUCLEOTIDE SEQUENCE [LARGE SCALE GENOMIC DNA]</scope>
    <source>
        <strain evidence="2 3">CCMP2467</strain>
    </source>
</reference>
<organism evidence="2 3">
    <name type="scientific">Symbiodinium microadriaticum</name>
    <name type="common">Dinoflagellate</name>
    <name type="synonym">Zooxanthella microadriatica</name>
    <dbReference type="NCBI Taxonomy" id="2951"/>
    <lineage>
        <taxon>Eukaryota</taxon>
        <taxon>Sar</taxon>
        <taxon>Alveolata</taxon>
        <taxon>Dinophyceae</taxon>
        <taxon>Suessiales</taxon>
        <taxon>Symbiodiniaceae</taxon>
        <taxon>Symbiodinium</taxon>
    </lineage>
</organism>
<evidence type="ECO:0000313" key="3">
    <source>
        <dbReference type="Proteomes" id="UP000186817"/>
    </source>
</evidence>
<dbReference type="EMBL" id="LSRX01000107">
    <property type="protein sequence ID" value="OLQ08911.1"/>
    <property type="molecule type" value="Genomic_DNA"/>
</dbReference>
<evidence type="ECO:0000259" key="1">
    <source>
        <dbReference type="Pfam" id="PF05548"/>
    </source>
</evidence>
<gene>
    <name evidence="2" type="ORF">AK812_SmicGene7529</name>
</gene>
<dbReference type="Pfam" id="PF05548">
    <property type="entry name" value="Peptidase_M11"/>
    <property type="match status" value="1"/>
</dbReference>
<dbReference type="AlphaFoldDB" id="A0A1Q9ENE5"/>
<proteinExistence type="predicted"/>
<dbReference type="InterPro" id="IPR008752">
    <property type="entry name" value="Peptidase_M11"/>
</dbReference>
<accession>A0A1Q9ENE5</accession>
<feature type="domain" description="Peptidase M11 gametolysin" evidence="1">
    <location>
        <begin position="272"/>
        <end position="473"/>
    </location>
</feature>
<name>A0A1Q9ENE5_SYMMI</name>